<dbReference type="SMART" id="SM00387">
    <property type="entry name" value="HATPase_c"/>
    <property type="match status" value="1"/>
</dbReference>
<evidence type="ECO:0000256" key="7">
    <source>
        <dbReference type="ARBA" id="ARBA00022840"/>
    </source>
</evidence>
<dbReference type="InterPro" id="IPR005467">
    <property type="entry name" value="His_kinase_dom"/>
</dbReference>
<evidence type="ECO:0000259" key="11">
    <source>
        <dbReference type="PROSITE" id="PS50110"/>
    </source>
</evidence>
<dbReference type="PANTHER" id="PTHR24421:SF10">
    <property type="entry name" value="NITRATE_NITRITE SENSOR PROTEIN NARQ"/>
    <property type="match status" value="1"/>
</dbReference>
<dbReference type="InterPro" id="IPR011006">
    <property type="entry name" value="CheY-like_superfamily"/>
</dbReference>
<reference evidence="12 13" key="1">
    <citation type="submission" date="2019-02" db="EMBL/GenBank/DDBJ databases">
        <title>Deep-cultivation of Planctomycetes and their phenomic and genomic characterization uncovers novel biology.</title>
        <authorList>
            <person name="Wiegand S."/>
            <person name="Jogler M."/>
            <person name="Boedeker C."/>
            <person name="Pinto D."/>
            <person name="Vollmers J."/>
            <person name="Rivas-Marin E."/>
            <person name="Kohn T."/>
            <person name="Peeters S.H."/>
            <person name="Heuer A."/>
            <person name="Rast P."/>
            <person name="Oberbeckmann S."/>
            <person name="Bunk B."/>
            <person name="Jeske O."/>
            <person name="Meyerdierks A."/>
            <person name="Storesund J.E."/>
            <person name="Kallscheuer N."/>
            <person name="Luecker S."/>
            <person name="Lage O.M."/>
            <person name="Pohl T."/>
            <person name="Merkel B.J."/>
            <person name="Hornburger P."/>
            <person name="Mueller R.-W."/>
            <person name="Bruemmer F."/>
            <person name="Labrenz M."/>
            <person name="Spormann A.M."/>
            <person name="Op den Camp H."/>
            <person name="Overmann J."/>
            <person name="Amann R."/>
            <person name="Jetten M.S.M."/>
            <person name="Mascher T."/>
            <person name="Medema M.H."/>
            <person name="Devos D.P."/>
            <person name="Kaster A.-K."/>
            <person name="Ovreas L."/>
            <person name="Rohde M."/>
            <person name="Galperin M.Y."/>
            <person name="Jogler C."/>
        </authorList>
    </citation>
    <scope>NUCLEOTIDE SEQUENCE [LARGE SCALE GENOMIC DNA]</scope>
    <source>
        <strain evidence="12 13">Pla85_3_4</strain>
    </source>
</reference>
<dbReference type="PROSITE" id="PS50110">
    <property type="entry name" value="RESPONSE_REGULATORY"/>
    <property type="match status" value="1"/>
</dbReference>
<keyword evidence="4 12" id="KW-0808">Transferase</keyword>
<evidence type="ECO:0000256" key="6">
    <source>
        <dbReference type="ARBA" id="ARBA00022777"/>
    </source>
</evidence>
<protein>
    <recommendedName>
        <fullName evidence="2">histidine kinase</fullName>
        <ecNumber evidence="2">2.7.13.3</ecNumber>
    </recommendedName>
</protein>
<feature type="domain" description="Histidine kinase" evidence="10">
    <location>
        <begin position="155"/>
        <end position="345"/>
    </location>
</feature>
<keyword evidence="7" id="KW-0067">ATP-binding</keyword>
<dbReference type="AlphaFoldDB" id="A0A518DMW7"/>
<dbReference type="InterPro" id="IPR003594">
    <property type="entry name" value="HATPase_dom"/>
</dbReference>
<accession>A0A518DMW7</accession>
<evidence type="ECO:0000313" key="12">
    <source>
        <dbReference type="EMBL" id="QDU93186.1"/>
    </source>
</evidence>
<feature type="modified residue" description="4-aspartylphosphate" evidence="9">
    <location>
        <position position="59"/>
    </location>
</feature>
<name>A0A518DMW7_9BACT</name>
<keyword evidence="6 12" id="KW-0418">Kinase</keyword>
<dbReference type="InterPro" id="IPR011712">
    <property type="entry name" value="Sig_transdc_His_kin_sub3_dim/P"/>
</dbReference>
<evidence type="ECO:0000256" key="3">
    <source>
        <dbReference type="ARBA" id="ARBA00022553"/>
    </source>
</evidence>
<keyword evidence="8" id="KW-0902">Two-component regulatory system</keyword>
<keyword evidence="3 9" id="KW-0597">Phosphoprotein</keyword>
<proteinExistence type="predicted"/>
<evidence type="ECO:0000259" key="10">
    <source>
        <dbReference type="PROSITE" id="PS50109"/>
    </source>
</evidence>
<dbReference type="InterPro" id="IPR050482">
    <property type="entry name" value="Sensor_HK_TwoCompSys"/>
</dbReference>
<dbReference type="EMBL" id="CP036433">
    <property type="protein sequence ID" value="QDU93186.1"/>
    <property type="molecule type" value="Genomic_DNA"/>
</dbReference>
<dbReference type="RefSeq" id="WP_197443004.1">
    <property type="nucleotide sequence ID" value="NZ_CP036433.1"/>
</dbReference>
<comment type="catalytic activity">
    <reaction evidence="1">
        <text>ATP + protein L-histidine = ADP + protein N-phospho-L-histidine.</text>
        <dbReference type="EC" id="2.7.13.3"/>
    </reaction>
</comment>
<sequence>MDKLPINILAIDDNPYAIRLIREILSGVRHLQFEMRHEQRLSLGLRALEEETFDLILLDLTLPDSFGLDTFDDFLKPAAETPIVILTNADDDSLALEAVRRGAQDYLVKNQLDGRLLARAIRYAIERQAASVELKSLQQEVTDMALREQRRIGQQLHDGLGQHLTGVALMAKSLQRKLEGEQSAATDASAELVELIVEAQGQVRALVKGLYPVDVDAEGLRIALQQLAQSTIRTCGVSCSFDSEERVSIENNNTATQLFHIAQEAVNNAVKHGNARHIAIRLDSRENDLVLIIRDDGCGLPAPAEEIRGMGMQIMQYRANSIGASIEFASQGNGVSVVCRLRHLKTPAI</sequence>
<gene>
    <name evidence="12" type="primary">liaS_2</name>
    <name evidence="12" type="ORF">Pla8534_09650</name>
</gene>
<dbReference type="Gene3D" id="3.30.565.10">
    <property type="entry name" value="Histidine kinase-like ATPase, C-terminal domain"/>
    <property type="match status" value="1"/>
</dbReference>
<evidence type="ECO:0000256" key="5">
    <source>
        <dbReference type="ARBA" id="ARBA00022741"/>
    </source>
</evidence>
<feature type="domain" description="Response regulatory" evidence="11">
    <location>
        <begin position="7"/>
        <end position="124"/>
    </location>
</feature>
<dbReference type="InterPro" id="IPR001789">
    <property type="entry name" value="Sig_transdc_resp-reg_receiver"/>
</dbReference>
<evidence type="ECO:0000256" key="9">
    <source>
        <dbReference type="PROSITE-ProRule" id="PRU00169"/>
    </source>
</evidence>
<dbReference type="Pfam" id="PF00072">
    <property type="entry name" value="Response_reg"/>
    <property type="match status" value="1"/>
</dbReference>
<dbReference type="KEGG" id="lcre:Pla8534_09650"/>
<keyword evidence="13" id="KW-1185">Reference proteome</keyword>
<evidence type="ECO:0000256" key="4">
    <source>
        <dbReference type="ARBA" id="ARBA00022679"/>
    </source>
</evidence>
<dbReference type="Gene3D" id="3.40.50.2300">
    <property type="match status" value="1"/>
</dbReference>
<dbReference type="InterPro" id="IPR036890">
    <property type="entry name" value="HATPase_C_sf"/>
</dbReference>
<evidence type="ECO:0000256" key="1">
    <source>
        <dbReference type="ARBA" id="ARBA00000085"/>
    </source>
</evidence>
<dbReference type="GO" id="GO:0005524">
    <property type="term" value="F:ATP binding"/>
    <property type="evidence" value="ECO:0007669"/>
    <property type="project" value="UniProtKB-KW"/>
</dbReference>
<evidence type="ECO:0000313" key="13">
    <source>
        <dbReference type="Proteomes" id="UP000317648"/>
    </source>
</evidence>
<dbReference type="EC" id="2.7.13.3" evidence="2"/>
<dbReference type="CDD" id="cd00156">
    <property type="entry name" value="REC"/>
    <property type="match status" value="1"/>
</dbReference>
<dbReference type="CDD" id="cd16917">
    <property type="entry name" value="HATPase_UhpB-NarQ-NarX-like"/>
    <property type="match status" value="1"/>
</dbReference>
<organism evidence="12 13">
    <name type="scientific">Lignipirellula cremea</name>
    <dbReference type="NCBI Taxonomy" id="2528010"/>
    <lineage>
        <taxon>Bacteria</taxon>
        <taxon>Pseudomonadati</taxon>
        <taxon>Planctomycetota</taxon>
        <taxon>Planctomycetia</taxon>
        <taxon>Pirellulales</taxon>
        <taxon>Pirellulaceae</taxon>
        <taxon>Lignipirellula</taxon>
    </lineage>
</organism>
<dbReference type="PANTHER" id="PTHR24421">
    <property type="entry name" value="NITRATE/NITRITE SENSOR PROTEIN NARX-RELATED"/>
    <property type="match status" value="1"/>
</dbReference>
<dbReference type="Pfam" id="PF02518">
    <property type="entry name" value="HATPase_c"/>
    <property type="match status" value="1"/>
</dbReference>
<dbReference type="Proteomes" id="UP000317648">
    <property type="component" value="Chromosome"/>
</dbReference>
<dbReference type="GO" id="GO:0000155">
    <property type="term" value="F:phosphorelay sensor kinase activity"/>
    <property type="evidence" value="ECO:0007669"/>
    <property type="project" value="InterPro"/>
</dbReference>
<dbReference type="PROSITE" id="PS50109">
    <property type="entry name" value="HIS_KIN"/>
    <property type="match status" value="1"/>
</dbReference>
<dbReference type="GO" id="GO:0046983">
    <property type="term" value="F:protein dimerization activity"/>
    <property type="evidence" value="ECO:0007669"/>
    <property type="project" value="InterPro"/>
</dbReference>
<dbReference type="SMART" id="SM00448">
    <property type="entry name" value="REC"/>
    <property type="match status" value="1"/>
</dbReference>
<dbReference type="GO" id="GO:0016020">
    <property type="term" value="C:membrane"/>
    <property type="evidence" value="ECO:0007669"/>
    <property type="project" value="InterPro"/>
</dbReference>
<evidence type="ECO:0000256" key="8">
    <source>
        <dbReference type="ARBA" id="ARBA00023012"/>
    </source>
</evidence>
<dbReference type="SUPFAM" id="SSF52172">
    <property type="entry name" value="CheY-like"/>
    <property type="match status" value="1"/>
</dbReference>
<dbReference type="SUPFAM" id="SSF55874">
    <property type="entry name" value="ATPase domain of HSP90 chaperone/DNA topoisomerase II/histidine kinase"/>
    <property type="match status" value="1"/>
</dbReference>
<evidence type="ECO:0000256" key="2">
    <source>
        <dbReference type="ARBA" id="ARBA00012438"/>
    </source>
</evidence>
<dbReference type="Pfam" id="PF07730">
    <property type="entry name" value="HisKA_3"/>
    <property type="match status" value="1"/>
</dbReference>
<dbReference type="Gene3D" id="1.20.5.1930">
    <property type="match status" value="1"/>
</dbReference>
<keyword evidence="5" id="KW-0547">Nucleotide-binding</keyword>